<dbReference type="STRING" id="74649.A0A2P6SH54"/>
<name>A0A2P6SH54_ROSCH</name>
<accession>A0A2P6SH54</accession>
<dbReference type="EMBL" id="PDCK01000039">
    <property type="protein sequence ID" value="PRQ58007.1"/>
    <property type="molecule type" value="Genomic_DNA"/>
</dbReference>
<dbReference type="Gramene" id="PRQ58007">
    <property type="protein sequence ID" value="PRQ58007"/>
    <property type="gene ID" value="RchiOBHm_Chr1g0354531"/>
</dbReference>
<dbReference type="Proteomes" id="UP000238479">
    <property type="component" value="Chromosome 1"/>
</dbReference>
<evidence type="ECO:0000313" key="2">
    <source>
        <dbReference type="EMBL" id="PRQ58007.1"/>
    </source>
</evidence>
<keyword evidence="3" id="KW-1185">Reference proteome</keyword>
<gene>
    <name evidence="2" type="ORF">RchiOBHm_Chr1g0354531</name>
</gene>
<sequence length="130" mass="13869">MEEYVREAPRVSIVRKEVIGNKISAPKEILAIEDKKTQDDEARPPSPPPAKPVKVVAPPLDLLGLNDPVPDTAALDEKNAMALAIIPVSDQPTVQPQANGTGWELALVTAPSSNESATATSKLVCRSLRL</sequence>
<dbReference type="OMA" id="CTNLYST"/>
<comment type="caution">
    <text evidence="2">The sequence shown here is derived from an EMBL/GenBank/DDBJ whole genome shotgun (WGS) entry which is preliminary data.</text>
</comment>
<feature type="region of interest" description="Disordered" evidence="1">
    <location>
        <begin position="29"/>
        <end position="54"/>
    </location>
</feature>
<feature type="compositionally biased region" description="Basic and acidic residues" evidence="1">
    <location>
        <begin position="30"/>
        <end position="43"/>
    </location>
</feature>
<organism evidence="2 3">
    <name type="scientific">Rosa chinensis</name>
    <name type="common">China rose</name>
    <dbReference type="NCBI Taxonomy" id="74649"/>
    <lineage>
        <taxon>Eukaryota</taxon>
        <taxon>Viridiplantae</taxon>
        <taxon>Streptophyta</taxon>
        <taxon>Embryophyta</taxon>
        <taxon>Tracheophyta</taxon>
        <taxon>Spermatophyta</taxon>
        <taxon>Magnoliopsida</taxon>
        <taxon>eudicotyledons</taxon>
        <taxon>Gunneridae</taxon>
        <taxon>Pentapetalae</taxon>
        <taxon>rosids</taxon>
        <taxon>fabids</taxon>
        <taxon>Rosales</taxon>
        <taxon>Rosaceae</taxon>
        <taxon>Rosoideae</taxon>
        <taxon>Rosoideae incertae sedis</taxon>
        <taxon>Rosa</taxon>
    </lineage>
</organism>
<evidence type="ECO:0000313" key="3">
    <source>
        <dbReference type="Proteomes" id="UP000238479"/>
    </source>
</evidence>
<proteinExistence type="predicted"/>
<evidence type="ECO:0000256" key="1">
    <source>
        <dbReference type="SAM" id="MobiDB-lite"/>
    </source>
</evidence>
<reference evidence="2 3" key="1">
    <citation type="journal article" date="2018" name="Nat. Genet.">
        <title>The Rosa genome provides new insights in the design of modern roses.</title>
        <authorList>
            <person name="Bendahmane M."/>
        </authorList>
    </citation>
    <scope>NUCLEOTIDE SEQUENCE [LARGE SCALE GENOMIC DNA]</scope>
    <source>
        <strain evidence="3">cv. Old Blush</strain>
    </source>
</reference>
<protein>
    <submittedName>
        <fullName evidence="2">Uncharacterized protein</fullName>
    </submittedName>
</protein>
<dbReference type="AlphaFoldDB" id="A0A2P6SH54"/>